<feature type="transmembrane region" description="Helical" evidence="1">
    <location>
        <begin position="97"/>
        <end position="117"/>
    </location>
</feature>
<gene>
    <name evidence="2" type="ORF">CC80DRAFT_12641</name>
</gene>
<keyword evidence="1" id="KW-0812">Transmembrane</keyword>
<keyword evidence="3" id="KW-1185">Reference proteome</keyword>
<dbReference type="AlphaFoldDB" id="A0A6A5UJ10"/>
<dbReference type="Proteomes" id="UP000800035">
    <property type="component" value="Unassembled WGS sequence"/>
</dbReference>
<name>A0A6A5UJ10_9PLEO</name>
<organism evidence="2 3">
    <name type="scientific">Byssothecium circinans</name>
    <dbReference type="NCBI Taxonomy" id="147558"/>
    <lineage>
        <taxon>Eukaryota</taxon>
        <taxon>Fungi</taxon>
        <taxon>Dikarya</taxon>
        <taxon>Ascomycota</taxon>
        <taxon>Pezizomycotina</taxon>
        <taxon>Dothideomycetes</taxon>
        <taxon>Pleosporomycetidae</taxon>
        <taxon>Pleosporales</taxon>
        <taxon>Massarineae</taxon>
        <taxon>Massarinaceae</taxon>
        <taxon>Byssothecium</taxon>
    </lineage>
</organism>
<reference evidence="2" key="1">
    <citation type="journal article" date="2020" name="Stud. Mycol.">
        <title>101 Dothideomycetes genomes: a test case for predicting lifestyles and emergence of pathogens.</title>
        <authorList>
            <person name="Haridas S."/>
            <person name="Albert R."/>
            <person name="Binder M."/>
            <person name="Bloem J."/>
            <person name="Labutti K."/>
            <person name="Salamov A."/>
            <person name="Andreopoulos B."/>
            <person name="Baker S."/>
            <person name="Barry K."/>
            <person name="Bills G."/>
            <person name="Bluhm B."/>
            <person name="Cannon C."/>
            <person name="Castanera R."/>
            <person name="Culley D."/>
            <person name="Daum C."/>
            <person name="Ezra D."/>
            <person name="Gonzalez J."/>
            <person name="Henrissat B."/>
            <person name="Kuo A."/>
            <person name="Liang C."/>
            <person name="Lipzen A."/>
            <person name="Lutzoni F."/>
            <person name="Magnuson J."/>
            <person name="Mondo S."/>
            <person name="Nolan M."/>
            <person name="Ohm R."/>
            <person name="Pangilinan J."/>
            <person name="Park H.-J."/>
            <person name="Ramirez L."/>
            <person name="Alfaro M."/>
            <person name="Sun H."/>
            <person name="Tritt A."/>
            <person name="Yoshinaga Y."/>
            <person name="Zwiers L.-H."/>
            <person name="Turgeon B."/>
            <person name="Goodwin S."/>
            <person name="Spatafora J."/>
            <person name="Crous P."/>
            <person name="Grigoriev I."/>
        </authorList>
    </citation>
    <scope>NUCLEOTIDE SEQUENCE</scope>
    <source>
        <strain evidence="2">CBS 675.92</strain>
    </source>
</reference>
<feature type="transmembrane region" description="Helical" evidence="1">
    <location>
        <begin position="34"/>
        <end position="52"/>
    </location>
</feature>
<dbReference type="EMBL" id="ML976977">
    <property type="protein sequence ID" value="KAF1963762.1"/>
    <property type="molecule type" value="Genomic_DNA"/>
</dbReference>
<accession>A0A6A5UJ10</accession>
<protein>
    <submittedName>
        <fullName evidence="2">Uncharacterized protein</fullName>
    </submittedName>
</protein>
<evidence type="ECO:0000256" key="1">
    <source>
        <dbReference type="SAM" id="Phobius"/>
    </source>
</evidence>
<sequence length="122" mass="12718">MCHRRTPTPAAAAVAVAVAVVVVVDDVLDRSVGATVVVGVFGAVVVTVVVGGEEGRGRSLLLCGCGCGRGRGGLGRINSRFVCLFVIGSIRIRSRGIYLGVLSVFVEVVTMIVMMLLGRYRV</sequence>
<evidence type="ECO:0000313" key="3">
    <source>
        <dbReference type="Proteomes" id="UP000800035"/>
    </source>
</evidence>
<proteinExistence type="predicted"/>
<keyword evidence="1" id="KW-1133">Transmembrane helix</keyword>
<evidence type="ECO:0000313" key="2">
    <source>
        <dbReference type="EMBL" id="KAF1963762.1"/>
    </source>
</evidence>
<keyword evidence="1" id="KW-0472">Membrane</keyword>